<evidence type="ECO:0000256" key="1">
    <source>
        <dbReference type="ARBA" id="ARBA00022723"/>
    </source>
</evidence>
<evidence type="ECO:0000259" key="3">
    <source>
        <dbReference type="PROSITE" id="PS51677"/>
    </source>
</evidence>
<dbReference type="AlphaFoldDB" id="A0A1J0A629"/>
<gene>
    <name evidence="4" type="ORF">BHY08_05835</name>
</gene>
<dbReference type="Gene3D" id="3.20.20.370">
    <property type="entry name" value="Glycoside hydrolase/deacetylase"/>
    <property type="match status" value="1"/>
</dbReference>
<dbReference type="OrthoDB" id="9812065at2"/>
<dbReference type="GO" id="GO:0016810">
    <property type="term" value="F:hydrolase activity, acting on carbon-nitrogen (but not peptide) bonds"/>
    <property type="evidence" value="ECO:0007669"/>
    <property type="project" value="InterPro"/>
</dbReference>
<dbReference type="GO" id="GO:0046872">
    <property type="term" value="F:metal ion binding"/>
    <property type="evidence" value="ECO:0007669"/>
    <property type="project" value="UniProtKB-KW"/>
</dbReference>
<dbReference type="Pfam" id="PF01522">
    <property type="entry name" value="Polysacc_deac_1"/>
    <property type="match status" value="1"/>
</dbReference>
<dbReference type="EMBL" id="CP017267">
    <property type="protein sequence ID" value="APB31390.1"/>
    <property type="molecule type" value="Genomic_DNA"/>
</dbReference>
<dbReference type="PANTHER" id="PTHR10587">
    <property type="entry name" value="GLYCOSYL TRANSFERASE-RELATED"/>
    <property type="match status" value="1"/>
</dbReference>
<sequence>MIKEKRKQFILIFLLLILIVEVIFLVRRMTLDKKASQTLRSVTSEKKVIDQSIQELSQQNLENFVINQDLLKTANQTKDSVHQSIKTVDDISNISGKVKNQKKQLMLGLNKDAEAIDAIQKRIKASQQMSTIFGTKPFNKNSLVKDLAISQSITQSMKDELDSNVTSLPKDEQKASLEAGLKQITEQNNALVSLDKEMKTYIQDKKIKTVPTSDQYKKLNKEVSSLKNDKLRQVYASQLSVLQKEVVKNDPTILNDDKKVALTFDDGPNNTSSLQILNTLKKYNIKATFFMLGTMVDNYPDVVKKIHEAGHDIGNHTYDHKDLTKLDEASIKQEIDSTNQKIEKLTGEKPTLLRPPYGAYNDRVTKVEPNMTIALWNIDTLDWKTHNPTAILGEVKKELQPHSIVLMHDIHQDSADSLENVIKFLKSQDYTFVLAKDLIN</sequence>
<dbReference type="InterPro" id="IPR050248">
    <property type="entry name" value="Polysacc_deacetylase_ArnD"/>
</dbReference>
<dbReference type="Proteomes" id="UP000191200">
    <property type="component" value="Chromosome"/>
</dbReference>
<keyword evidence="1" id="KW-0479">Metal-binding</keyword>
<accession>A0A1J0A629</accession>
<dbReference type="RefSeq" id="WP_071456985.1">
    <property type="nucleotide sequence ID" value="NZ_CP017267.1"/>
</dbReference>
<dbReference type="GO" id="GO:0016020">
    <property type="term" value="C:membrane"/>
    <property type="evidence" value="ECO:0007669"/>
    <property type="project" value="TreeGrafter"/>
</dbReference>
<dbReference type="GO" id="GO:0005975">
    <property type="term" value="P:carbohydrate metabolic process"/>
    <property type="evidence" value="ECO:0007669"/>
    <property type="project" value="InterPro"/>
</dbReference>
<feature type="domain" description="NodB homology" evidence="3">
    <location>
        <begin position="258"/>
        <end position="433"/>
    </location>
</feature>
<reference evidence="4 5" key="1">
    <citation type="submission" date="2016-09" db="EMBL/GenBank/DDBJ databases">
        <title>Vagococcus teuberi sp. nov., isolated from the Malian artisanal sour milk fene.</title>
        <authorList>
            <person name="Wullschleger S."/>
            <person name="Seifert C."/>
            <person name="Baumgartner S."/>
            <person name="Lacroix C."/>
            <person name="Bonfoh B."/>
            <person name="Stevens M.J."/>
            <person name="Meile L."/>
        </authorList>
    </citation>
    <scope>NUCLEOTIDE SEQUENCE [LARGE SCALE GENOMIC DNA]</scope>
    <source>
        <strain evidence="4 5">DSM 21459</strain>
    </source>
</reference>
<name>A0A1J0A629_9ENTE</name>
<evidence type="ECO:0000256" key="2">
    <source>
        <dbReference type="ARBA" id="ARBA00022801"/>
    </source>
</evidence>
<dbReference type="PROSITE" id="PS51677">
    <property type="entry name" value="NODB"/>
    <property type="match status" value="1"/>
</dbReference>
<evidence type="ECO:0000313" key="4">
    <source>
        <dbReference type="EMBL" id="APB31390.1"/>
    </source>
</evidence>
<dbReference type="PANTHER" id="PTHR10587:SF133">
    <property type="entry name" value="CHITIN DEACETYLASE 1-RELATED"/>
    <property type="match status" value="1"/>
</dbReference>
<proteinExistence type="predicted"/>
<keyword evidence="2" id="KW-0378">Hydrolase</keyword>
<dbReference type="KEGG" id="vte:BHY08_05835"/>
<protein>
    <recommendedName>
        <fullName evidence="3">NodB homology domain-containing protein</fullName>
    </recommendedName>
</protein>
<dbReference type="InterPro" id="IPR011330">
    <property type="entry name" value="Glyco_hydro/deAcase_b/a-brl"/>
</dbReference>
<dbReference type="InterPro" id="IPR002509">
    <property type="entry name" value="NODB_dom"/>
</dbReference>
<dbReference type="SUPFAM" id="SSF88713">
    <property type="entry name" value="Glycoside hydrolase/deacetylase"/>
    <property type="match status" value="1"/>
</dbReference>
<dbReference type="CDD" id="cd10917">
    <property type="entry name" value="CE4_NodB_like_6s_7s"/>
    <property type="match status" value="1"/>
</dbReference>
<evidence type="ECO:0000313" key="5">
    <source>
        <dbReference type="Proteomes" id="UP000191200"/>
    </source>
</evidence>
<organism evidence="4 5">
    <name type="scientific">Vagococcus teuberi</name>
    <dbReference type="NCBI Taxonomy" id="519472"/>
    <lineage>
        <taxon>Bacteria</taxon>
        <taxon>Bacillati</taxon>
        <taxon>Bacillota</taxon>
        <taxon>Bacilli</taxon>
        <taxon>Lactobacillales</taxon>
        <taxon>Enterococcaceae</taxon>
        <taxon>Vagococcus</taxon>
    </lineage>
</organism>
<keyword evidence="5" id="KW-1185">Reference proteome</keyword>
<dbReference type="STRING" id="519472.BHY08_05835"/>